<accession>A0A150WTE8</accession>
<dbReference type="EMBL" id="LUKF01000006">
    <property type="protein sequence ID" value="KYG69840.1"/>
    <property type="molecule type" value="Genomic_DNA"/>
</dbReference>
<gene>
    <name evidence="3" type="ORF">AZI85_16515</name>
</gene>
<feature type="domain" description="Cupin type-2" evidence="2">
    <location>
        <begin position="45"/>
        <end position="113"/>
    </location>
</feature>
<dbReference type="Gene3D" id="2.60.120.10">
    <property type="entry name" value="Jelly Rolls"/>
    <property type="match status" value="1"/>
</dbReference>
<dbReference type="InterPro" id="IPR011051">
    <property type="entry name" value="RmlC_Cupin_sf"/>
</dbReference>
<name>A0A150WTE8_BDEBC</name>
<proteinExistence type="predicted"/>
<evidence type="ECO:0000259" key="2">
    <source>
        <dbReference type="Pfam" id="PF07883"/>
    </source>
</evidence>
<keyword evidence="1" id="KW-0479">Metal-binding</keyword>
<comment type="caution">
    <text evidence="3">The sequence shown here is derived from an EMBL/GenBank/DDBJ whole genome shotgun (WGS) entry which is preliminary data.</text>
</comment>
<dbReference type="RefSeq" id="WP_063243192.1">
    <property type="nucleotide sequence ID" value="NZ_LUKF01000006.1"/>
</dbReference>
<evidence type="ECO:0000256" key="1">
    <source>
        <dbReference type="ARBA" id="ARBA00022723"/>
    </source>
</evidence>
<dbReference type="SUPFAM" id="SSF51182">
    <property type="entry name" value="RmlC-like cupins"/>
    <property type="match status" value="1"/>
</dbReference>
<dbReference type="GO" id="GO:0046872">
    <property type="term" value="F:metal ion binding"/>
    <property type="evidence" value="ECO:0007669"/>
    <property type="project" value="UniProtKB-KW"/>
</dbReference>
<dbReference type="InterPro" id="IPR014710">
    <property type="entry name" value="RmlC-like_jellyroll"/>
</dbReference>
<dbReference type="PANTHER" id="PTHR35848">
    <property type="entry name" value="OXALATE-BINDING PROTEIN"/>
    <property type="match status" value="1"/>
</dbReference>
<sequence length="124" mass="13951">MKIIKRAEFQHKQLSSQRTGEVFSRSVVLSELLGMQDVFVHHDIIVPGHRASSPHYHAEVEEFVFVIKGTATIHEGDEASFAKPGDCVVFFPQNENKHFVANDSNEDLEILVVSKSLNTVDVVY</sequence>
<reference evidence="3 4" key="1">
    <citation type="submission" date="2016-03" db="EMBL/GenBank/DDBJ databases">
        <authorList>
            <person name="Ploux O."/>
        </authorList>
    </citation>
    <scope>NUCLEOTIDE SEQUENCE [LARGE SCALE GENOMIC DNA]</scope>
    <source>
        <strain evidence="3 4">BER2</strain>
    </source>
</reference>
<dbReference type="Proteomes" id="UP000075391">
    <property type="component" value="Unassembled WGS sequence"/>
</dbReference>
<evidence type="ECO:0000313" key="4">
    <source>
        <dbReference type="Proteomes" id="UP000075391"/>
    </source>
</evidence>
<evidence type="ECO:0000313" key="3">
    <source>
        <dbReference type="EMBL" id="KYG69840.1"/>
    </source>
</evidence>
<dbReference type="InterPro" id="IPR013096">
    <property type="entry name" value="Cupin_2"/>
</dbReference>
<dbReference type="Pfam" id="PF07883">
    <property type="entry name" value="Cupin_2"/>
    <property type="match status" value="1"/>
</dbReference>
<dbReference type="PANTHER" id="PTHR35848:SF9">
    <property type="entry name" value="SLL1358 PROTEIN"/>
    <property type="match status" value="1"/>
</dbReference>
<dbReference type="OrthoDB" id="5294544at2"/>
<protein>
    <recommendedName>
        <fullName evidence="2">Cupin type-2 domain-containing protein</fullName>
    </recommendedName>
</protein>
<dbReference type="AlphaFoldDB" id="A0A150WTE8"/>
<dbReference type="InterPro" id="IPR051610">
    <property type="entry name" value="GPI/OXD"/>
</dbReference>
<organism evidence="3 4">
    <name type="scientific">Bdellovibrio bacteriovorus</name>
    <dbReference type="NCBI Taxonomy" id="959"/>
    <lineage>
        <taxon>Bacteria</taxon>
        <taxon>Pseudomonadati</taxon>
        <taxon>Bdellovibrionota</taxon>
        <taxon>Bdellovibrionia</taxon>
        <taxon>Bdellovibrionales</taxon>
        <taxon>Pseudobdellovibrionaceae</taxon>
        <taxon>Bdellovibrio</taxon>
    </lineage>
</organism>